<dbReference type="PIRSF" id="PIRSF000124">
    <property type="entry name" value="UDPglc_GDPman_dh"/>
    <property type="match status" value="1"/>
</dbReference>
<comment type="catalytic activity">
    <reaction evidence="7">
        <text>UDP-N-acetyl-alpha-D-mannosamine + 2 NAD(+) + H2O = UDP-N-acetyl-alpha-D-mannosaminouronate + 2 NADH + 3 H(+)</text>
        <dbReference type="Rhea" id="RHEA:25780"/>
        <dbReference type="ChEBI" id="CHEBI:15377"/>
        <dbReference type="ChEBI" id="CHEBI:15378"/>
        <dbReference type="ChEBI" id="CHEBI:57540"/>
        <dbReference type="ChEBI" id="CHEBI:57945"/>
        <dbReference type="ChEBI" id="CHEBI:68623"/>
        <dbReference type="ChEBI" id="CHEBI:70731"/>
        <dbReference type="EC" id="1.1.1.336"/>
    </reaction>
</comment>
<accession>A0ABD6C3U1</accession>
<dbReference type="PIRSF" id="PIRSF500136">
    <property type="entry name" value="UDP_ManNAc_DH"/>
    <property type="match status" value="1"/>
</dbReference>
<dbReference type="InterPro" id="IPR036291">
    <property type="entry name" value="NAD(P)-bd_dom_sf"/>
</dbReference>
<dbReference type="NCBIfam" id="TIGR03026">
    <property type="entry name" value="NDP-sugDHase"/>
    <property type="match status" value="1"/>
</dbReference>
<dbReference type="InterPro" id="IPR036220">
    <property type="entry name" value="UDP-Glc/GDP-Man_DH_C_sf"/>
</dbReference>
<comment type="caution">
    <text evidence="10">The sequence shown here is derived from an EMBL/GenBank/DDBJ whole genome shotgun (WGS) entry which is preliminary data.</text>
</comment>
<dbReference type="RefSeq" id="WP_256418978.1">
    <property type="nucleotide sequence ID" value="NZ_JANHDL010000011.1"/>
</dbReference>
<dbReference type="AlphaFoldDB" id="A0ABD6C3U1"/>
<dbReference type="EC" id="1.1.1.336" evidence="2"/>
<dbReference type="SUPFAM" id="SSF52413">
    <property type="entry name" value="UDP-glucose/GDP-mannose dehydrogenase C-terminal domain"/>
    <property type="match status" value="1"/>
</dbReference>
<reference evidence="10 11" key="1">
    <citation type="journal article" date="2019" name="Int. J. Syst. Evol. Microbiol.">
        <title>The Global Catalogue of Microorganisms (GCM) 10K type strain sequencing project: providing services to taxonomists for standard genome sequencing and annotation.</title>
        <authorList>
            <consortium name="The Broad Institute Genomics Platform"/>
            <consortium name="The Broad Institute Genome Sequencing Center for Infectious Disease"/>
            <person name="Wu L."/>
            <person name="Ma J."/>
        </authorList>
    </citation>
    <scope>NUCLEOTIDE SEQUENCE [LARGE SCALE GENOMIC DNA]</scope>
    <source>
        <strain evidence="10 11">CGMCC 1.12689</strain>
    </source>
</reference>
<gene>
    <name evidence="10" type="ORF">ACFR9T_12000</name>
</gene>
<dbReference type="Pfam" id="PF03720">
    <property type="entry name" value="UDPG_MGDP_dh_C"/>
    <property type="match status" value="1"/>
</dbReference>
<comment type="similarity">
    <text evidence="1 8">Belongs to the UDP-glucose/GDP-mannose dehydrogenase family.</text>
</comment>
<evidence type="ECO:0000256" key="8">
    <source>
        <dbReference type="PIRNR" id="PIRNR000124"/>
    </source>
</evidence>
<keyword evidence="11" id="KW-1185">Reference proteome</keyword>
<dbReference type="SUPFAM" id="SSF48179">
    <property type="entry name" value="6-phosphogluconate dehydrogenase C-terminal domain-like"/>
    <property type="match status" value="1"/>
</dbReference>
<dbReference type="GO" id="GO:0089714">
    <property type="term" value="F:UDP-N-acetyl-D-mannosamine dehydrogenase activity"/>
    <property type="evidence" value="ECO:0007669"/>
    <property type="project" value="UniProtKB-EC"/>
</dbReference>
<dbReference type="InterPro" id="IPR008927">
    <property type="entry name" value="6-PGluconate_DH-like_C_sf"/>
</dbReference>
<dbReference type="Pfam" id="PF00984">
    <property type="entry name" value="UDPG_MGDP_dh"/>
    <property type="match status" value="1"/>
</dbReference>
<dbReference type="InterPro" id="IPR014026">
    <property type="entry name" value="UDP-Glc/GDP-Man_DH_dimer"/>
</dbReference>
<evidence type="ECO:0000256" key="7">
    <source>
        <dbReference type="ARBA" id="ARBA00049130"/>
    </source>
</evidence>
<keyword evidence="4" id="KW-0560">Oxidoreductase</keyword>
<keyword evidence="5" id="KW-0520">NAD</keyword>
<sequence length="443" mass="48029">MTSTFESAPDVDFVEGEFGPITVVGLGYVGLPLAVAFDVADQQVHGFDVDEKHIETLKNGVDPTGDLGDRAIESSEIAFTSDPACIRDSEFVIVAVPTPVDDLENPNLTYVEAAGNTIGEHLQIGATVVLESTVYPGATREILAQAIEETSGLTVGEEFSVGYSPERMVPGDDEHGLRDVVKIVSGQDEETLQRVAALYETIVDAGVHRAPKIAVAEAAKCIENIQRDLNIALVNELAIACDNLGLDTHEVLDAAGTKWNFHDYKPGLVGGHCIPVDPFFMIYEAERNGFSPKLIETGREVNEYMPEHVAEMTLRGLNDCGKVLRDSTVLVLGLSYKPGVGDIRSSVVGSTIEKLQSYGVDVAGYDPYAEDDAMREEFGIEIQSELSFQDVDGVLLATPHDSFLEIDYTEAAHRMADDPLVVDVMGELNGRLADYEAITYERV</sequence>
<evidence type="ECO:0000256" key="4">
    <source>
        <dbReference type="ARBA" id="ARBA00023002"/>
    </source>
</evidence>
<dbReference type="Gene3D" id="3.40.50.720">
    <property type="entry name" value="NAD(P)-binding Rossmann-like Domain"/>
    <property type="match status" value="2"/>
</dbReference>
<evidence type="ECO:0000256" key="3">
    <source>
        <dbReference type="ARBA" id="ARBA00016796"/>
    </source>
</evidence>
<evidence type="ECO:0000313" key="10">
    <source>
        <dbReference type="EMBL" id="MFD1571299.1"/>
    </source>
</evidence>
<protein>
    <recommendedName>
        <fullName evidence="3">UDP-N-acetyl-D-mannosamine dehydrogenase</fullName>
        <ecNumber evidence="2">1.1.1.336</ecNumber>
    </recommendedName>
    <alternativeName>
        <fullName evidence="6">UDP-ManNAc 6-dehydrogenase</fullName>
    </alternativeName>
</protein>
<proteinExistence type="inferred from homology"/>
<dbReference type="SMART" id="SM00984">
    <property type="entry name" value="UDPG_MGDP_dh_C"/>
    <property type="match status" value="1"/>
</dbReference>
<dbReference type="InterPro" id="IPR017476">
    <property type="entry name" value="UDP-Glc/GDP-Man"/>
</dbReference>
<evidence type="ECO:0000313" key="11">
    <source>
        <dbReference type="Proteomes" id="UP001597185"/>
    </source>
</evidence>
<evidence type="ECO:0000256" key="2">
    <source>
        <dbReference type="ARBA" id="ARBA00012935"/>
    </source>
</evidence>
<evidence type="ECO:0000256" key="5">
    <source>
        <dbReference type="ARBA" id="ARBA00023027"/>
    </source>
</evidence>
<dbReference type="SUPFAM" id="SSF51735">
    <property type="entry name" value="NAD(P)-binding Rossmann-fold domains"/>
    <property type="match status" value="1"/>
</dbReference>
<dbReference type="PANTHER" id="PTHR43491:SF2">
    <property type="entry name" value="UDP-N-ACETYL-D-MANNOSAMINE DEHYDROGENASE"/>
    <property type="match status" value="1"/>
</dbReference>
<dbReference type="PANTHER" id="PTHR43491">
    <property type="entry name" value="UDP-N-ACETYL-D-MANNOSAMINE DEHYDROGENASE"/>
    <property type="match status" value="1"/>
</dbReference>
<dbReference type="InterPro" id="IPR001732">
    <property type="entry name" value="UDP-Glc/GDP-Man_DH_N"/>
</dbReference>
<dbReference type="Proteomes" id="UP001597185">
    <property type="component" value="Unassembled WGS sequence"/>
</dbReference>
<dbReference type="Pfam" id="PF03721">
    <property type="entry name" value="UDPG_MGDP_dh_N"/>
    <property type="match status" value="1"/>
</dbReference>
<dbReference type="EMBL" id="JBHUDB010000010">
    <property type="protein sequence ID" value="MFD1571299.1"/>
    <property type="molecule type" value="Genomic_DNA"/>
</dbReference>
<organism evidence="10 11">
    <name type="scientific">Halorubrum laminariae</name>
    <dbReference type="NCBI Taxonomy" id="1433523"/>
    <lineage>
        <taxon>Archaea</taxon>
        <taxon>Methanobacteriati</taxon>
        <taxon>Methanobacteriota</taxon>
        <taxon>Stenosarchaea group</taxon>
        <taxon>Halobacteria</taxon>
        <taxon>Halobacteriales</taxon>
        <taxon>Haloferacaceae</taxon>
        <taxon>Halorubrum</taxon>
    </lineage>
</organism>
<name>A0ABD6C3U1_9EURY</name>
<evidence type="ECO:0000256" key="1">
    <source>
        <dbReference type="ARBA" id="ARBA00006601"/>
    </source>
</evidence>
<evidence type="ECO:0000259" key="9">
    <source>
        <dbReference type="SMART" id="SM00984"/>
    </source>
</evidence>
<evidence type="ECO:0000256" key="6">
    <source>
        <dbReference type="ARBA" id="ARBA00030172"/>
    </source>
</evidence>
<dbReference type="InterPro" id="IPR014027">
    <property type="entry name" value="UDP-Glc/GDP-Man_DH_C"/>
</dbReference>
<feature type="domain" description="UDP-glucose/GDP-mannose dehydrogenase C-terminal" evidence="9">
    <location>
        <begin position="330"/>
        <end position="430"/>
    </location>
</feature>
<dbReference type="InterPro" id="IPR028359">
    <property type="entry name" value="UDP_ManNAc/GlcNAc_DH"/>
</dbReference>